<evidence type="ECO:0000259" key="2">
    <source>
        <dbReference type="Pfam" id="PF03888"/>
    </source>
</evidence>
<dbReference type="SUPFAM" id="SSF89392">
    <property type="entry name" value="Prokaryotic lipoproteins and lipoprotein localization factors"/>
    <property type="match status" value="1"/>
</dbReference>
<evidence type="ECO:0000256" key="1">
    <source>
        <dbReference type="SAM" id="Phobius"/>
    </source>
</evidence>
<evidence type="ECO:0000313" key="3">
    <source>
        <dbReference type="EMBL" id="TGE38760.1"/>
    </source>
</evidence>
<name>A0A4Z0R7G0_9FIRM</name>
<dbReference type="Pfam" id="PF03888">
    <property type="entry name" value="MucB_RseB"/>
    <property type="match status" value="1"/>
</dbReference>
<reference evidence="3 4" key="1">
    <citation type="submission" date="2019-03" db="EMBL/GenBank/DDBJ databases">
        <title>Draft Genome Sequence of Desulfosporosinus fructosivorans Strain 63.6F, Isolated from Marine Sediment in the Baltic Sea.</title>
        <authorList>
            <person name="Hausmann B."/>
            <person name="Vandieken V."/>
            <person name="Pjevac P."/>
            <person name="Schreck K."/>
            <person name="Herbold C.W."/>
            <person name="Loy A."/>
        </authorList>
    </citation>
    <scope>NUCLEOTIDE SEQUENCE [LARGE SCALE GENOMIC DNA]</scope>
    <source>
        <strain evidence="3 4">63.6F</strain>
    </source>
</reference>
<feature type="transmembrane region" description="Helical" evidence="1">
    <location>
        <begin position="79"/>
        <end position="99"/>
    </location>
</feature>
<feature type="domain" description="MucB/RseB N-terminal" evidence="2">
    <location>
        <begin position="196"/>
        <end position="271"/>
    </location>
</feature>
<sequence>MNPYEKGLAQTSLELELDDFINALNLERQPIESNNQDVAELQMLTRRIKNQRPIPEPSVEFSHTLYQKLLKVSKPRKRFLSWSALIASVLVIIFLISPWSHSNKDIVLAMEQTVKQLQNYHGILEKVSTNGAGEHQVIQRTEIWSEGSKYATSSDEGVVTANNGELRWMTQPKNKEITLLPIYLDPHDFDIQKEATKAQQYPHKIVGQDTIAGRTATRLEIAPPGGLPYYLWIDPDTHMPVQLQTAMQKSIQTTYTFVTLETNIKIPDTTFNYNPPKEYQIVDQNPDKPVATLTEAIAVSGFTPLQLSEKPQRIFASSNRIVFDFEDTIVIESKATAPFVLSPLAACGQVDGAPLEIFPDSLRWQKNDLEITVQGQRPAELAKQLSNNMVIPQSGQVLPNQPTVEVEIDMEIVKNNQKQVDAGSSPWQLDPVQVAFTFAVLQISPEGIEGEPPLDYNSLKVISNTGTDAVIQILDGPVKTVYVKRLIRQDQSGIWTVVGYDPR</sequence>
<dbReference type="Gene3D" id="2.50.20.10">
    <property type="entry name" value="Lipoprotein localisation LolA/LolB/LppX"/>
    <property type="match status" value="1"/>
</dbReference>
<dbReference type="InterPro" id="IPR029046">
    <property type="entry name" value="LolA/LolB/LppX"/>
</dbReference>
<dbReference type="InterPro" id="IPR033434">
    <property type="entry name" value="MucB/RseB_N"/>
</dbReference>
<dbReference type="PANTHER" id="PTHR37507">
    <property type="entry name" value="SPORULATION PROTEIN YDCC"/>
    <property type="match status" value="1"/>
</dbReference>
<proteinExistence type="predicted"/>
<organism evidence="3 4">
    <name type="scientific">Desulfosporosinus fructosivorans</name>
    <dbReference type="NCBI Taxonomy" id="2018669"/>
    <lineage>
        <taxon>Bacteria</taxon>
        <taxon>Bacillati</taxon>
        <taxon>Bacillota</taxon>
        <taxon>Clostridia</taxon>
        <taxon>Eubacteriales</taxon>
        <taxon>Desulfitobacteriaceae</taxon>
        <taxon>Desulfosporosinus</taxon>
    </lineage>
</organism>
<dbReference type="RefSeq" id="WP_135545255.1">
    <property type="nucleotide sequence ID" value="NZ_SPQQ01000002.1"/>
</dbReference>
<dbReference type="AlphaFoldDB" id="A0A4Z0R7G0"/>
<comment type="caution">
    <text evidence="3">The sequence shown here is derived from an EMBL/GenBank/DDBJ whole genome shotgun (WGS) entry which is preliminary data.</text>
</comment>
<keyword evidence="1" id="KW-0812">Transmembrane</keyword>
<evidence type="ECO:0000313" key="4">
    <source>
        <dbReference type="Proteomes" id="UP000298460"/>
    </source>
</evidence>
<dbReference type="EMBL" id="SPQQ01000002">
    <property type="protein sequence ID" value="TGE38760.1"/>
    <property type="molecule type" value="Genomic_DNA"/>
</dbReference>
<keyword evidence="1" id="KW-0472">Membrane</keyword>
<accession>A0A4Z0R7G0</accession>
<keyword evidence="4" id="KW-1185">Reference proteome</keyword>
<protein>
    <recommendedName>
        <fullName evidence="2">MucB/RseB N-terminal domain-containing protein</fullName>
    </recommendedName>
</protein>
<dbReference type="InterPro" id="IPR052944">
    <property type="entry name" value="Sporulation_related"/>
</dbReference>
<gene>
    <name evidence="3" type="ORF">E4K67_04570</name>
</gene>
<keyword evidence="1" id="KW-1133">Transmembrane helix</keyword>
<dbReference type="Proteomes" id="UP000298460">
    <property type="component" value="Unassembled WGS sequence"/>
</dbReference>
<dbReference type="PANTHER" id="PTHR37507:SF2">
    <property type="entry name" value="SPORULATION PROTEIN YDCC"/>
    <property type="match status" value="1"/>
</dbReference>
<dbReference type="OrthoDB" id="2826849at2"/>